<evidence type="ECO:0000313" key="2">
    <source>
        <dbReference type="Proteomes" id="UP001157733"/>
    </source>
</evidence>
<dbReference type="EMBL" id="OX336137">
    <property type="protein sequence ID" value="CAI2717446.1"/>
    <property type="molecule type" value="Genomic_DNA"/>
</dbReference>
<keyword evidence="2" id="KW-1185">Reference proteome</keyword>
<accession>A0ABM9HBE7</accession>
<dbReference type="RefSeq" id="WP_282010387.1">
    <property type="nucleotide sequence ID" value="NZ_OX336137.1"/>
</dbReference>
<reference evidence="1 2" key="1">
    <citation type="submission" date="2022-09" db="EMBL/GenBank/DDBJ databases">
        <authorList>
            <person name="Kop L."/>
        </authorList>
    </citation>
    <scope>NUCLEOTIDE SEQUENCE [LARGE SCALE GENOMIC DNA]</scope>
    <source>
        <strain evidence="1 2">347</strain>
    </source>
</reference>
<gene>
    <name evidence="1" type="ORF">NSPWAT_0587</name>
</gene>
<dbReference type="Proteomes" id="UP001157733">
    <property type="component" value="Chromosome"/>
</dbReference>
<sequence>MNKFRLKRLQRFQTGGSGGSMTLSFPTPKSPTGKVYQECPDSNCQPRLFQLGDYLTSFVPNEKKILEMYRPPGPGKTICPYCGGVDTDENFVAGEDISAIHKYIQWAAEQDMGDNLENMVRELNRSMPKNELFSIGFKLKRTRKLSPPITIREDLLRSLVCDACGHDYGVYAIALYCPDCGSVNVHLHFQREVELVRRQTELAEKFQEEGDIELGFRLMGNAHEDVVTAYETALKAIYCQIVRRRFIDQVELFDKAKAVGNSFQNIERGRKLFGKLGLDPYHNFSSEDLEILRLNLEKRHIIGHNLSLVDDRYSELANEGELGRTVSVRKEDIDYFVKLCAKAVESLSVELKL</sequence>
<name>A0ABM9HBE7_9BACT</name>
<evidence type="ECO:0000313" key="1">
    <source>
        <dbReference type="EMBL" id="CAI2717446.1"/>
    </source>
</evidence>
<protein>
    <recommendedName>
        <fullName evidence="3">HEPN domain-containing protein</fullName>
    </recommendedName>
</protein>
<organism evidence="1 2">
    <name type="scientific">Nitrospina watsonii</name>
    <dbReference type="NCBI Taxonomy" id="1323948"/>
    <lineage>
        <taxon>Bacteria</taxon>
        <taxon>Pseudomonadati</taxon>
        <taxon>Nitrospinota/Tectimicrobiota group</taxon>
        <taxon>Nitrospinota</taxon>
        <taxon>Nitrospinia</taxon>
        <taxon>Nitrospinales</taxon>
        <taxon>Nitrospinaceae</taxon>
        <taxon>Nitrospina</taxon>
    </lineage>
</organism>
<evidence type="ECO:0008006" key="3">
    <source>
        <dbReference type="Google" id="ProtNLM"/>
    </source>
</evidence>
<proteinExistence type="predicted"/>